<organism evidence="2 3">
    <name type="scientific">Paractinoplanes lichenicola</name>
    <dbReference type="NCBI Taxonomy" id="2802976"/>
    <lineage>
        <taxon>Bacteria</taxon>
        <taxon>Bacillati</taxon>
        <taxon>Actinomycetota</taxon>
        <taxon>Actinomycetes</taxon>
        <taxon>Micromonosporales</taxon>
        <taxon>Micromonosporaceae</taxon>
        <taxon>Paractinoplanes</taxon>
    </lineage>
</organism>
<dbReference type="Proteomes" id="UP000598996">
    <property type="component" value="Unassembled WGS sequence"/>
</dbReference>
<keyword evidence="1" id="KW-0812">Transmembrane</keyword>
<keyword evidence="3" id="KW-1185">Reference proteome</keyword>
<keyword evidence="1" id="KW-0472">Membrane</keyword>
<evidence type="ECO:0008006" key="4">
    <source>
        <dbReference type="Google" id="ProtNLM"/>
    </source>
</evidence>
<name>A0ABS1W6A7_9ACTN</name>
<dbReference type="EMBL" id="JAENHO010000029">
    <property type="protein sequence ID" value="MBL7262260.1"/>
    <property type="molecule type" value="Genomic_DNA"/>
</dbReference>
<evidence type="ECO:0000313" key="2">
    <source>
        <dbReference type="EMBL" id="MBL7262260.1"/>
    </source>
</evidence>
<dbReference type="Gene3D" id="3.40.50.360">
    <property type="match status" value="1"/>
</dbReference>
<evidence type="ECO:0000313" key="3">
    <source>
        <dbReference type="Proteomes" id="UP000598996"/>
    </source>
</evidence>
<reference evidence="2 3" key="1">
    <citation type="submission" date="2021-01" db="EMBL/GenBank/DDBJ databases">
        <title>Actinoplanes sp. nov. LDG1-01 isolated from lichen.</title>
        <authorList>
            <person name="Saeng-In P."/>
            <person name="Phongsopitanun W."/>
            <person name="Kanchanasin P."/>
            <person name="Yuki M."/>
            <person name="Kudo T."/>
            <person name="Ohkuma M."/>
            <person name="Tanasupawat S."/>
        </authorList>
    </citation>
    <scope>NUCLEOTIDE SEQUENCE [LARGE SCALE GENOMIC DNA]</scope>
    <source>
        <strain evidence="2 3">LDG1-01</strain>
    </source>
</reference>
<gene>
    <name evidence="2" type="ORF">JKJ07_49125</name>
</gene>
<keyword evidence="1" id="KW-1133">Transmembrane helix</keyword>
<comment type="caution">
    <text evidence="2">The sequence shown here is derived from an EMBL/GenBank/DDBJ whole genome shotgun (WGS) entry which is preliminary data.</text>
</comment>
<sequence length="305" mass="32950">MGAAPRVTVYWFSQTGQLLESVSAVTDPLEKAGWDIRKVEITPRMPYPFPWPVRRFFGVFPASVDPAAAPEITARPPVPVDDDADLIVFAFPVWYLAPALPMRALVGAEPRAFAGRPVVGLVACRNMWYSAALEVRRLLEAAGGHYLGTIAAVDTASAGITFVTTLRWLLAGKREASWGFPRAGVPDPELDRLADLGELLAETDASAEQVRTVLAAQDAAPVNPPLAAADLLAGRAFRFWGRGIRRRGPAQRKALMGVFVLWLSGAIFAGLPVVVITRLLFRSGFDAAVARRLTSVVARLAEVPE</sequence>
<proteinExistence type="predicted"/>
<dbReference type="InterPro" id="IPR029039">
    <property type="entry name" value="Flavoprotein-like_sf"/>
</dbReference>
<accession>A0ABS1W6A7</accession>
<feature type="transmembrane region" description="Helical" evidence="1">
    <location>
        <begin position="254"/>
        <end position="281"/>
    </location>
</feature>
<protein>
    <recommendedName>
        <fullName evidence="4">Dialkylrecorsinol condensing enzyme</fullName>
    </recommendedName>
</protein>
<dbReference type="RefSeq" id="WP_203078802.1">
    <property type="nucleotide sequence ID" value="NZ_JAENHO010000029.1"/>
</dbReference>
<evidence type="ECO:0000256" key="1">
    <source>
        <dbReference type="SAM" id="Phobius"/>
    </source>
</evidence>
<dbReference type="SUPFAM" id="SSF52218">
    <property type="entry name" value="Flavoproteins"/>
    <property type="match status" value="1"/>
</dbReference>